<evidence type="ECO:0000313" key="3">
    <source>
        <dbReference type="EMBL" id="KAG0549899.1"/>
    </source>
</evidence>
<dbReference type="SUPFAM" id="SSF57667">
    <property type="entry name" value="beta-beta-alpha zinc fingers"/>
    <property type="match status" value="1"/>
</dbReference>
<evidence type="ECO:0000313" key="4">
    <source>
        <dbReference type="Proteomes" id="UP000807115"/>
    </source>
</evidence>
<feature type="domain" description="C2H2-type" evidence="2">
    <location>
        <begin position="115"/>
        <end position="138"/>
    </location>
</feature>
<proteinExistence type="predicted"/>
<dbReference type="InterPro" id="IPR013087">
    <property type="entry name" value="Znf_C2H2_type"/>
</dbReference>
<dbReference type="PANTHER" id="PTHR47487:SF12">
    <property type="entry name" value="GLUTENIN, HIGH MOLECULAR WEIGHT SUBUNIT DX5-LIKE"/>
    <property type="match status" value="1"/>
</dbReference>
<feature type="region of interest" description="Disordered" evidence="1">
    <location>
        <begin position="59"/>
        <end position="90"/>
    </location>
</feature>
<dbReference type="EMBL" id="CM027680">
    <property type="protein sequence ID" value="KAG0549899.1"/>
    <property type="molecule type" value="Genomic_DNA"/>
</dbReference>
<comment type="caution">
    <text evidence="3">The sequence shown here is derived from an EMBL/GenBank/DDBJ whole genome shotgun (WGS) entry which is preliminary data.</text>
</comment>
<evidence type="ECO:0000259" key="2">
    <source>
        <dbReference type="Pfam" id="PF12874"/>
    </source>
</evidence>
<protein>
    <recommendedName>
        <fullName evidence="2">C2H2-type domain-containing protein</fullName>
    </recommendedName>
</protein>
<accession>A0A921S0F4</accession>
<feature type="domain" description="C2H2-type" evidence="2">
    <location>
        <begin position="16"/>
        <end position="33"/>
    </location>
</feature>
<dbReference type="Gene3D" id="3.30.160.60">
    <property type="entry name" value="Classic Zinc Finger"/>
    <property type="match status" value="2"/>
</dbReference>
<reference evidence="3" key="1">
    <citation type="journal article" date="2019" name="BMC Genomics">
        <title>A new reference genome for Sorghum bicolor reveals high levels of sequence similarity between sweet and grain genotypes: implications for the genetics of sugar metabolism.</title>
        <authorList>
            <person name="Cooper E.A."/>
            <person name="Brenton Z.W."/>
            <person name="Flinn B.S."/>
            <person name="Jenkins J."/>
            <person name="Shu S."/>
            <person name="Flowers D."/>
            <person name="Luo F."/>
            <person name="Wang Y."/>
            <person name="Xia P."/>
            <person name="Barry K."/>
            <person name="Daum C."/>
            <person name="Lipzen A."/>
            <person name="Yoshinaga Y."/>
            <person name="Schmutz J."/>
            <person name="Saski C."/>
            <person name="Vermerris W."/>
            <person name="Kresovich S."/>
        </authorList>
    </citation>
    <scope>NUCLEOTIDE SEQUENCE</scope>
</reference>
<gene>
    <name evidence="3" type="ORF">BDA96_01G294100</name>
</gene>
<organism evidence="3 4">
    <name type="scientific">Sorghum bicolor</name>
    <name type="common">Sorghum</name>
    <name type="synonym">Sorghum vulgare</name>
    <dbReference type="NCBI Taxonomy" id="4558"/>
    <lineage>
        <taxon>Eukaryota</taxon>
        <taxon>Viridiplantae</taxon>
        <taxon>Streptophyta</taxon>
        <taxon>Embryophyta</taxon>
        <taxon>Tracheophyta</taxon>
        <taxon>Spermatophyta</taxon>
        <taxon>Magnoliopsida</taxon>
        <taxon>Liliopsida</taxon>
        <taxon>Poales</taxon>
        <taxon>Poaceae</taxon>
        <taxon>PACMAD clade</taxon>
        <taxon>Panicoideae</taxon>
        <taxon>Andropogonodae</taxon>
        <taxon>Andropogoneae</taxon>
        <taxon>Sorghinae</taxon>
        <taxon>Sorghum</taxon>
    </lineage>
</organism>
<dbReference type="Pfam" id="PF12874">
    <property type="entry name" value="zf-met"/>
    <property type="match status" value="2"/>
</dbReference>
<dbReference type="Proteomes" id="UP000807115">
    <property type="component" value="Chromosome 1"/>
</dbReference>
<dbReference type="AlphaFoldDB" id="A0A921S0F4"/>
<name>A0A921S0F4_SORBI</name>
<dbReference type="InterPro" id="IPR036236">
    <property type="entry name" value="Znf_C2H2_sf"/>
</dbReference>
<dbReference type="PANTHER" id="PTHR47487">
    <property type="entry name" value="OS06G0651300 PROTEIN-RELATED"/>
    <property type="match status" value="1"/>
</dbReference>
<sequence>MYHPLTWNAGMTSPCVGCNSNEILEQHKNGKKHKQTMQRMQDMARLQGITHAIANVGAPSSASSQLAEVEGPSTLSNEMKDGDEAPPNAIGPSIVLRVSEAPRQRPERVREQLLVCTICNATCDTRVVFDIHLGGKKHQSRLKRCPNMLCAHMTGAPEPLYYGFKSKGAPLVEQEAYLASTMQHAFPVLPQAGPTIMAADYPAQPVTTNRRC</sequence>
<reference evidence="3" key="2">
    <citation type="submission" date="2020-10" db="EMBL/GenBank/DDBJ databases">
        <authorList>
            <person name="Cooper E.A."/>
            <person name="Brenton Z.W."/>
            <person name="Flinn B.S."/>
            <person name="Jenkins J."/>
            <person name="Shu S."/>
            <person name="Flowers D."/>
            <person name="Luo F."/>
            <person name="Wang Y."/>
            <person name="Xia P."/>
            <person name="Barry K."/>
            <person name="Daum C."/>
            <person name="Lipzen A."/>
            <person name="Yoshinaga Y."/>
            <person name="Schmutz J."/>
            <person name="Saski C."/>
            <person name="Vermerris W."/>
            <person name="Kresovich S."/>
        </authorList>
    </citation>
    <scope>NUCLEOTIDE SEQUENCE</scope>
</reference>
<evidence type="ECO:0000256" key="1">
    <source>
        <dbReference type="SAM" id="MobiDB-lite"/>
    </source>
</evidence>